<dbReference type="AlphaFoldDB" id="A0AAD9FRE9"/>
<dbReference type="Pfam" id="PF21948">
    <property type="entry name" value="LplA-B_cat"/>
    <property type="match status" value="1"/>
</dbReference>
<comment type="caution">
    <text evidence="6">The sequence shown here is derived from an EMBL/GenBank/DDBJ whole genome shotgun (WGS) entry which is preliminary data.</text>
</comment>
<dbReference type="InterPro" id="IPR004143">
    <property type="entry name" value="BPL_LPL_catalytic"/>
</dbReference>
<accession>A0AAD9FRE9</accession>
<evidence type="ECO:0000259" key="5">
    <source>
        <dbReference type="PROSITE" id="PS51733"/>
    </source>
</evidence>
<dbReference type="PANTHER" id="PTHR12561:SF3">
    <property type="entry name" value="LIPOYLTRANSFERASE 1, MITOCHONDRIAL"/>
    <property type="match status" value="1"/>
</dbReference>
<sequence>MARTIFSPLLQPCSSRLAPRVLVPPSPRRFFSVTPSRSEDKAQQPQTAATENITLGAPIVYISESYDPYFNLSYEDWLLRNTPADRPLIFFYRNYPCVVIGRNQNPWKESTPRYLKAESIPLVRRRSGGGAVYHDMGNTNFSLMLPRLLFTRNHGAELVAKAVRDRLRIEGCTVNERNDVVVNYEGKQLKVSGSAYKIIQHRAYHHGTMLISSSVDQLGAALKSQGPGIVTKGVESHRSPVTTLNLHRPEGLELEIKHSDFVNAVTEEFATVYAAPDKPIETVRVKEREVSEAKVWDGVKELKSWEWTYGQTPEFTNDIGGVGSVRNLGARITSKNAIITSAELYQALPPPPDRQPGHVELQEYIEYLSRLLVGQRYGTLEGFKIDPEAKDGPRKLFTTKYQKLGALILAWLRKCM</sequence>
<evidence type="ECO:0000256" key="3">
    <source>
        <dbReference type="ARBA" id="ARBA00008242"/>
    </source>
</evidence>
<dbReference type="CDD" id="cd16443">
    <property type="entry name" value="LplA"/>
    <property type="match status" value="1"/>
</dbReference>
<reference evidence="6" key="1">
    <citation type="submission" date="2023-02" db="EMBL/GenBank/DDBJ databases">
        <title>Identification and recombinant expression of a fungal hydrolase from Papiliotrema laurentii that hydrolyzes apple cutin and clears colloidal polyester polyurethane.</title>
        <authorList>
            <consortium name="DOE Joint Genome Institute"/>
            <person name="Roman V.A."/>
            <person name="Bojanowski C."/>
            <person name="Crable B.R."/>
            <person name="Wagner D.N."/>
            <person name="Hung C.S."/>
            <person name="Nadeau L.J."/>
            <person name="Schratz L."/>
            <person name="Haridas S."/>
            <person name="Pangilinan J."/>
            <person name="Lipzen A."/>
            <person name="Na H."/>
            <person name="Yan M."/>
            <person name="Ng V."/>
            <person name="Grigoriev I.V."/>
            <person name="Spatafora J.W."/>
            <person name="Barlow D."/>
            <person name="Biffinger J."/>
            <person name="Kelley-Loughnane N."/>
            <person name="Varaljay V.A."/>
            <person name="Crookes-Goodson W.J."/>
        </authorList>
    </citation>
    <scope>NUCLEOTIDE SEQUENCE</scope>
    <source>
        <strain evidence="6">5307AH</strain>
    </source>
</reference>
<dbReference type="GO" id="GO:0009249">
    <property type="term" value="P:protein lipoylation"/>
    <property type="evidence" value="ECO:0007669"/>
    <property type="project" value="InterPro"/>
</dbReference>
<dbReference type="InterPro" id="IPR045864">
    <property type="entry name" value="aa-tRNA-synth_II/BPL/LPL"/>
</dbReference>
<dbReference type="Proteomes" id="UP001182556">
    <property type="component" value="Unassembled WGS sequence"/>
</dbReference>
<dbReference type="Gene3D" id="3.30.930.10">
    <property type="entry name" value="Bira Bifunctional Protein, Domain 2"/>
    <property type="match status" value="1"/>
</dbReference>
<dbReference type="GO" id="GO:0017118">
    <property type="term" value="F:lipoyltransferase activity"/>
    <property type="evidence" value="ECO:0007669"/>
    <property type="project" value="TreeGrafter"/>
</dbReference>
<organism evidence="6 7">
    <name type="scientific">Papiliotrema laurentii</name>
    <name type="common">Cryptococcus laurentii</name>
    <dbReference type="NCBI Taxonomy" id="5418"/>
    <lineage>
        <taxon>Eukaryota</taxon>
        <taxon>Fungi</taxon>
        <taxon>Dikarya</taxon>
        <taxon>Basidiomycota</taxon>
        <taxon>Agaricomycotina</taxon>
        <taxon>Tremellomycetes</taxon>
        <taxon>Tremellales</taxon>
        <taxon>Rhynchogastremaceae</taxon>
        <taxon>Papiliotrema</taxon>
    </lineage>
</organism>
<dbReference type="EMBL" id="JAODAN010000004">
    <property type="protein sequence ID" value="KAK1924763.1"/>
    <property type="molecule type" value="Genomic_DNA"/>
</dbReference>
<evidence type="ECO:0000313" key="7">
    <source>
        <dbReference type="Proteomes" id="UP001182556"/>
    </source>
</evidence>
<dbReference type="PANTHER" id="PTHR12561">
    <property type="entry name" value="LIPOATE-PROTEIN LIGASE"/>
    <property type="match status" value="1"/>
</dbReference>
<dbReference type="NCBIfam" id="TIGR00545">
    <property type="entry name" value="lipoyltrans"/>
    <property type="match status" value="1"/>
</dbReference>
<dbReference type="GO" id="GO:0005739">
    <property type="term" value="C:mitochondrion"/>
    <property type="evidence" value="ECO:0007669"/>
    <property type="project" value="TreeGrafter"/>
</dbReference>
<feature type="domain" description="BPL/LPL catalytic" evidence="5">
    <location>
        <begin position="83"/>
        <end position="277"/>
    </location>
</feature>
<evidence type="ECO:0000313" key="6">
    <source>
        <dbReference type="EMBL" id="KAK1924763.1"/>
    </source>
</evidence>
<name>A0AAD9FRE9_PAPLA</name>
<comment type="function">
    <text evidence="1">Catalyzes both the ATP-dependent activation of exogenously supplied lipoate to lipoyl-AMP and the transfer of the activated lipoyl onto the lipoyl domains of lipoate-dependent enzymes.</text>
</comment>
<proteinExistence type="inferred from homology"/>
<comment type="pathway">
    <text evidence="2">Protein modification; protein lipoylation via exogenous pathway; protein N(6)-(lipoyl)lysine from lipoate: step 2/2.</text>
</comment>
<dbReference type="PROSITE" id="PS51733">
    <property type="entry name" value="BPL_LPL_CATALYTIC"/>
    <property type="match status" value="1"/>
</dbReference>
<evidence type="ECO:0000256" key="4">
    <source>
        <dbReference type="ARBA" id="ARBA00015925"/>
    </source>
</evidence>
<comment type="similarity">
    <text evidence="3">Belongs to the LplA family.</text>
</comment>
<keyword evidence="7" id="KW-1185">Reference proteome</keyword>
<protein>
    <recommendedName>
        <fullName evidence="4">Putative lipoate-protein ligase A</fullName>
    </recommendedName>
</protein>
<dbReference type="SUPFAM" id="SSF55681">
    <property type="entry name" value="Class II aaRS and biotin synthetases"/>
    <property type="match status" value="1"/>
</dbReference>
<dbReference type="InterPro" id="IPR004562">
    <property type="entry name" value="LipoylTrfase_LipoateP_Ligase"/>
</dbReference>
<evidence type="ECO:0000256" key="2">
    <source>
        <dbReference type="ARBA" id="ARBA00005085"/>
    </source>
</evidence>
<evidence type="ECO:0000256" key="1">
    <source>
        <dbReference type="ARBA" id="ARBA00003253"/>
    </source>
</evidence>
<gene>
    <name evidence="6" type="ORF">DB88DRAFT_509836</name>
</gene>